<comment type="caution">
    <text evidence="9">The sequence shown here is derived from an EMBL/GenBank/DDBJ whole genome shotgun (WGS) entry which is preliminary data.</text>
</comment>
<dbReference type="Gene3D" id="2.60.120.260">
    <property type="entry name" value="Galactose-binding domain-like"/>
    <property type="match status" value="2"/>
</dbReference>
<dbReference type="AlphaFoldDB" id="A0A7I8WBG7"/>
<evidence type="ECO:0000313" key="10">
    <source>
        <dbReference type="Proteomes" id="UP000549394"/>
    </source>
</evidence>
<evidence type="ECO:0000256" key="4">
    <source>
        <dbReference type="RuleBase" id="RU003679"/>
    </source>
</evidence>
<dbReference type="InterPro" id="IPR048912">
    <property type="entry name" value="BetaGal1-like_ABD1"/>
</dbReference>
<dbReference type="InterPro" id="IPR048913">
    <property type="entry name" value="BetaGal_gal-bd"/>
</dbReference>
<protein>
    <submittedName>
        <fullName evidence="9">Uncharacterized protein</fullName>
    </submittedName>
</protein>
<dbReference type="Pfam" id="PF21467">
    <property type="entry name" value="BetaGal_gal-bd"/>
    <property type="match status" value="1"/>
</dbReference>
<keyword evidence="2" id="KW-0378">Hydrolase</keyword>
<feature type="domain" description="Glycoside hydrolase 35 catalytic" evidence="6">
    <location>
        <begin position="104"/>
        <end position="429"/>
    </location>
</feature>
<dbReference type="SUPFAM" id="SSF51445">
    <property type="entry name" value="(Trans)glycosidases"/>
    <property type="match status" value="1"/>
</dbReference>
<dbReference type="PANTHER" id="PTHR23421">
    <property type="entry name" value="BETA-GALACTOSIDASE RELATED"/>
    <property type="match status" value="1"/>
</dbReference>
<dbReference type="GO" id="GO:0005975">
    <property type="term" value="P:carbohydrate metabolic process"/>
    <property type="evidence" value="ECO:0007669"/>
    <property type="project" value="InterPro"/>
</dbReference>
<reference evidence="9 10" key="1">
    <citation type="submission" date="2020-08" db="EMBL/GenBank/DDBJ databases">
        <authorList>
            <person name="Hejnol A."/>
        </authorList>
    </citation>
    <scope>NUCLEOTIDE SEQUENCE [LARGE SCALE GENOMIC DNA]</scope>
</reference>
<dbReference type="SUPFAM" id="SSF49785">
    <property type="entry name" value="Galactose-binding domain-like"/>
    <property type="match status" value="1"/>
</dbReference>
<dbReference type="EMBL" id="CAJFCJ010000027">
    <property type="protein sequence ID" value="CAD5125489.1"/>
    <property type="molecule type" value="Genomic_DNA"/>
</dbReference>
<dbReference type="OrthoDB" id="1657402at2759"/>
<evidence type="ECO:0000256" key="1">
    <source>
        <dbReference type="ARBA" id="ARBA00009809"/>
    </source>
</evidence>
<dbReference type="PIRSF" id="PIRSF006336">
    <property type="entry name" value="B-gal"/>
    <property type="match status" value="1"/>
</dbReference>
<feature type="domain" description="Beta-galactosidase galactose-binding" evidence="8">
    <location>
        <begin position="625"/>
        <end position="684"/>
    </location>
</feature>
<keyword evidence="10" id="KW-1185">Reference proteome</keyword>
<sequence length="711" mass="82670">MIRLKKLRNTIRNLLVFAVIILLIEMYIDKKENEKVIQKPVVPAWIRNNKAPQGGRKYKAGFDSVLAEQDVTDNPISLSTVSKRNVRKQFKKIREGLKRFRNKFYLNDRPFQILGGTFHYFRVHPAAWHDRLIKVKSAGLNTVVIPVPWNIHEATRGTIKFTNIKWDLLKVLNMTKELGLYTILQVGPFINAGLDWGGLPSWLLHENIKLQVRSSNEYFINPVRNYFEHLIETLVPFCYTTHAGPIIGFQIEDGFGQYYQEDKMYINFLAVQFHNYHINEMLFLSDSVDVFERDMIPNVHKSVLLKNPDEDVTQAILAARGILKDSEYPILIMNFPTAPKQWWCYKQDEAKPDKFRKRLERALLLEVSIVLHPFIGGTNFGFMGGTLNSTSEGKRVLKHELTSYFPDAPILEGGVYDEKYFIIRSLLKEMKLTAPNLPPPPLPNPPRKYGDVKINDFAGYDQLLDITDSQSMQYRDVRPMETLDMHNGGGQSFGYVIYRTEFIRGQEMWFIGAVHDYGLILINNQTFTKIQSNVTYKEEHIDFSKVKLIKENNLDIFLENAGRVYGDTRLNDQRKGLRGRILINFVQLLNFKHVPIEFSDKFCKSLNTTLQWETTNKTSFELKSPTFFRVFLEISGTPHYTFIDLTKWGKGLVIVNGYLIGRYWNKEPQRKLYIPSELLKTGSNVIIIFELSKAYETVIFSEKLDTKFYRF</sequence>
<dbReference type="Gene3D" id="3.20.20.80">
    <property type="entry name" value="Glycosidases"/>
    <property type="match status" value="1"/>
</dbReference>
<comment type="similarity">
    <text evidence="1 4">Belongs to the glycosyl hydrolase 35 family.</text>
</comment>
<dbReference type="Pfam" id="PF01301">
    <property type="entry name" value="Glyco_hydro_35"/>
    <property type="match status" value="1"/>
</dbReference>
<evidence type="ECO:0000259" key="8">
    <source>
        <dbReference type="Pfam" id="PF21467"/>
    </source>
</evidence>
<evidence type="ECO:0000259" key="7">
    <source>
        <dbReference type="Pfam" id="PF21317"/>
    </source>
</evidence>
<keyword evidence="5" id="KW-0472">Membrane</keyword>
<dbReference type="InterPro" id="IPR008979">
    <property type="entry name" value="Galactose-bd-like_sf"/>
</dbReference>
<organism evidence="9 10">
    <name type="scientific">Dimorphilus gyrociliatus</name>
    <dbReference type="NCBI Taxonomy" id="2664684"/>
    <lineage>
        <taxon>Eukaryota</taxon>
        <taxon>Metazoa</taxon>
        <taxon>Spiralia</taxon>
        <taxon>Lophotrochozoa</taxon>
        <taxon>Annelida</taxon>
        <taxon>Polychaeta</taxon>
        <taxon>Polychaeta incertae sedis</taxon>
        <taxon>Dinophilidae</taxon>
        <taxon>Dimorphilus</taxon>
    </lineage>
</organism>
<dbReference type="InterPro" id="IPR017853">
    <property type="entry name" value="GH"/>
</dbReference>
<dbReference type="PRINTS" id="PR00742">
    <property type="entry name" value="GLHYDRLASE35"/>
</dbReference>
<dbReference type="Proteomes" id="UP000549394">
    <property type="component" value="Unassembled WGS sequence"/>
</dbReference>
<dbReference type="InterPro" id="IPR031330">
    <property type="entry name" value="Gly_Hdrlase_35_cat"/>
</dbReference>
<evidence type="ECO:0000313" key="9">
    <source>
        <dbReference type="EMBL" id="CAD5125489.1"/>
    </source>
</evidence>
<dbReference type="Pfam" id="PF21317">
    <property type="entry name" value="BetaGal_ABD_1"/>
    <property type="match status" value="1"/>
</dbReference>
<evidence type="ECO:0000256" key="2">
    <source>
        <dbReference type="ARBA" id="ARBA00022801"/>
    </source>
</evidence>
<evidence type="ECO:0000256" key="3">
    <source>
        <dbReference type="ARBA" id="ARBA00023295"/>
    </source>
</evidence>
<name>A0A7I8WBG7_9ANNE</name>
<evidence type="ECO:0000256" key="5">
    <source>
        <dbReference type="SAM" id="Phobius"/>
    </source>
</evidence>
<evidence type="ECO:0000259" key="6">
    <source>
        <dbReference type="Pfam" id="PF01301"/>
    </source>
</evidence>
<feature type="domain" description="Beta-galactosidase 1-like first all-beta" evidence="7">
    <location>
        <begin position="490"/>
        <end position="596"/>
    </location>
</feature>
<keyword evidence="5" id="KW-1133">Transmembrane helix</keyword>
<keyword evidence="3" id="KW-0326">Glycosidase</keyword>
<dbReference type="InterPro" id="IPR001944">
    <property type="entry name" value="Glycoside_Hdrlase_35"/>
</dbReference>
<keyword evidence="5" id="KW-0812">Transmembrane</keyword>
<accession>A0A7I8WBG7</accession>
<proteinExistence type="inferred from homology"/>
<feature type="transmembrane region" description="Helical" evidence="5">
    <location>
        <begin position="12"/>
        <end position="28"/>
    </location>
</feature>
<gene>
    <name evidence="9" type="ORF">DGYR_LOCUS12858</name>
</gene>
<dbReference type="GO" id="GO:0004565">
    <property type="term" value="F:beta-galactosidase activity"/>
    <property type="evidence" value="ECO:0007669"/>
    <property type="project" value="InterPro"/>
</dbReference>
<dbReference type="InterPro" id="IPR026283">
    <property type="entry name" value="B-gal_1-like"/>
</dbReference>